<sequence>MDQDTHARKMVGSLDRISSSSIDMHTRAGPGFCAVAPEIDRAMR</sequence>
<name>A0A225DH71_9BACT</name>
<dbReference type="EMBL" id="NIDE01000017">
    <property type="protein sequence ID" value="OWK36736.1"/>
    <property type="molecule type" value="Genomic_DNA"/>
</dbReference>
<reference evidence="2" key="1">
    <citation type="submission" date="2017-06" db="EMBL/GenBank/DDBJ databases">
        <title>Genome analysis of Fimbriiglobus ruber SP5, the first member of the order Planctomycetales with confirmed chitinolytic capability.</title>
        <authorList>
            <person name="Ravin N.V."/>
            <person name="Rakitin A.L."/>
            <person name="Ivanova A.A."/>
            <person name="Beletsky A.V."/>
            <person name="Kulichevskaya I.S."/>
            <person name="Mardanov A.V."/>
            <person name="Dedysh S.N."/>
        </authorList>
    </citation>
    <scope>NUCLEOTIDE SEQUENCE [LARGE SCALE GENOMIC DNA]</scope>
    <source>
        <strain evidence="2">SP5</strain>
    </source>
</reference>
<proteinExistence type="predicted"/>
<keyword evidence="2" id="KW-1185">Reference proteome</keyword>
<organism evidence="1 2">
    <name type="scientific">Fimbriiglobus ruber</name>
    <dbReference type="NCBI Taxonomy" id="1908690"/>
    <lineage>
        <taxon>Bacteria</taxon>
        <taxon>Pseudomonadati</taxon>
        <taxon>Planctomycetota</taxon>
        <taxon>Planctomycetia</taxon>
        <taxon>Gemmatales</taxon>
        <taxon>Gemmataceae</taxon>
        <taxon>Fimbriiglobus</taxon>
    </lineage>
</organism>
<dbReference type="AlphaFoldDB" id="A0A225DH71"/>
<evidence type="ECO:0000313" key="1">
    <source>
        <dbReference type="EMBL" id="OWK36736.1"/>
    </source>
</evidence>
<gene>
    <name evidence="1" type="ORF">FRUB_09299</name>
</gene>
<comment type="caution">
    <text evidence="1">The sequence shown here is derived from an EMBL/GenBank/DDBJ whole genome shotgun (WGS) entry which is preliminary data.</text>
</comment>
<evidence type="ECO:0000313" key="2">
    <source>
        <dbReference type="Proteomes" id="UP000214646"/>
    </source>
</evidence>
<accession>A0A225DH71</accession>
<dbReference type="Proteomes" id="UP000214646">
    <property type="component" value="Unassembled WGS sequence"/>
</dbReference>
<protein>
    <submittedName>
        <fullName evidence="1">Uncharacterized protein</fullName>
    </submittedName>
</protein>